<dbReference type="InterPro" id="IPR037128">
    <property type="entry name" value="Quinolinate_PRibosylTase_N_sf"/>
</dbReference>
<dbReference type="FunFam" id="3.20.20.70:FF:000030">
    <property type="entry name" value="Nicotinate-nucleotide pyrophosphorylase, carboxylating"/>
    <property type="match status" value="1"/>
</dbReference>
<evidence type="ECO:0000256" key="5">
    <source>
        <dbReference type="ARBA" id="ARBA00011944"/>
    </source>
</evidence>
<protein>
    <recommendedName>
        <fullName evidence="11">Probable nicotinate-nucleotide pyrophosphorylase [carboxylating]</fullName>
        <ecNumber evidence="5">2.4.2.19</ecNumber>
    </recommendedName>
    <alternativeName>
        <fullName evidence="9">Quinolinate phosphoribosyltransferase [decarboxylating]</fullName>
    </alternativeName>
</protein>
<reference evidence="14" key="1">
    <citation type="journal article" date="2015" name="Nature">
        <title>Complex archaea that bridge the gap between prokaryotes and eukaryotes.</title>
        <authorList>
            <person name="Spang A."/>
            <person name="Saw J.H."/>
            <person name="Jorgensen S.L."/>
            <person name="Zaremba-Niedzwiedzka K."/>
            <person name="Martijn J."/>
            <person name="Lind A.E."/>
            <person name="van Eijk R."/>
            <person name="Schleper C."/>
            <person name="Guy L."/>
            <person name="Ettema T.J."/>
        </authorList>
    </citation>
    <scope>NUCLEOTIDE SEQUENCE</scope>
</reference>
<dbReference type="GO" id="GO:0005737">
    <property type="term" value="C:cytoplasm"/>
    <property type="evidence" value="ECO:0007669"/>
    <property type="project" value="TreeGrafter"/>
</dbReference>
<dbReference type="PANTHER" id="PTHR32179">
    <property type="entry name" value="NICOTINATE-NUCLEOTIDE PYROPHOSPHORYLASE [CARBOXYLATING]"/>
    <property type="match status" value="1"/>
</dbReference>
<evidence type="ECO:0000256" key="9">
    <source>
        <dbReference type="ARBA" id="ARBA00033102"/>
    </source>
</evidence>
<evidence type="ECO:0000256" key="7">
    <source>
        <dbReference type="ARBA" id="ARBA00022676"/>
    </source>
</evidence>
<dbReference type="AlphaFoldDB" id="A0A0F9A3M2"/>
<dbReference type="GO" id="GO:0009435">
    <property type="term" value="P:NAD+ biosynthetic process"/>
    <property type="evidence" value="ECO:0007669"/>
    <property type="project" value="UniProtKB-UniPathway"/>
</dbReference>
<evidence type="ECO:0000256" key="8">
    <source>
        <dbReference type="ARBA" id="ARBA00022679"/>
    </source>
</evidence>
<dbReference type="InterPro" id="IPR027277">
    <property type="entry name" value="NadC/ModD"/>
</dbReference>
<comment type="pathway">
    <text evidence="2">Cofactor biosynthesis; NAD(+) biosynthesis; nicotinate D-ribonucleotide from quinolinate: step 1/1.</text>
</comment>
<dbReference type="GO" id="GO:0004514">
    <property type="term" value="F:nicotinate-nucleotide diphosphorylase (carboxylating) activity"/>
    <property type="evidence" value="ECO:0007669"/>
    <property type="project" value="UniProtKB-EC"/>
</dbReference>
<dbReference type="InterPro" id="IPR002638">
    <property type="entry name" value="Quinolinate_PRibosylTrfase_C"/>
</dbReference>
<evidence type="ECO:0000259" key="13">
    <source>
        <dbReference type="Pfam" id="PF02749"/>
    </source>
</evidence>
<dbReference type="FunFam" id="3.90.1170.20:FF:000001">
    <property type="entry name" value="Nicotinate-nucleotide diphosphorylase (Carboxylating)"/>
    <property type="match status" value="1"/>
</dbReference>
<evidence type="ECO:0000256" key="1">
    <source>
        <dbReference type="ARBA" id="ARBA00003237"/>
    </source>
</evidence>
<accession>A0A0F9A3M2</accession>
<comment type="subunit">
    <text evidence="4">Hexamer formed by 3 homodimers.</text>
</comment>
<feature type="domain" description="Quinolinate phosphoribosyl transferase N-terminal" evidence="13">
    <location>
        <begin position="40"/>
        <end position="124"/>
    </location>
</feature>
<proteinExistence type="inferred from homology"/>
<evidence type="ECO:0000256" key="6">
    <source>
        <dbReference type="ARBA" id="ARBA00022642"/>
    </source>
</evidence>
<dbReference type="EMBL" id="LAZR01044683">
    <property type="protein sequence ID" value="KKL04060.1"/>
    <property type="molecule type" value="Genomic_DNA"/>
</dbReference>
<gene>
    <name evidence="14" type="ORF">LCGC14_2619860</name>
</gene>
<evidence type="ECO:0000259" key="12">
    <source>
        <dbReference type="Pfam" id="PF01729"/>
    </source>
</evidence>
<evidence type="ECO:0000256" key="4">
    <source>
        <dbReference type="ARBA" id="ARBA00011218"/>
    </source>
</evidence>
<dbReference type="EC" id="2.4.2.19" evidence="5"/>
<dbReference type="PIRSF" id="PIRSF006250">
    <property type="entry name" value="NadC_ModD"/>
    <property type="match status" value="1"/>
</dbReference>
<dbReference type="UniPathway" id="UPA00253">
    <property type="reaction ID" value="UER00331"/>
</dbReference>
<keyword evidence="8" id="KW-0808">Transferase</keyword>
<dbReference type="Pfam" id="PF02749">
    <property type="entry name" value="QRPTase_N"/>
    <property type="match status" value="1"/>
</dbReference>
<evidence type="ECO:0000256" key="2">
    <source>
        <dbReference type="ARBA" id="ARBA00004893"/>
    </source>
</evidence>
<comment type="caution">
    <text evidence="14">The sequence shown here is derived from an EMBL/GenBank/DDBJ whole genome shotgun (WGS) entry which is preliminary data.</text>
</comment>
<dbReference type="GO" id="GO:0034213">
    <property type="term" value="P:quinolinate catabolic process"/>
    <property type="evidence" value="ECO:0007669"/>
    <property type="project" value="TreeGrafter"/>
</dbReference>
<dbReference type="Gene3D" id="3.90.1170.20">
    <property type="entry name" value="Quinolinate phosphoribosyl transferase, N-terminal domain"/>
    <property type="match status" value="1"/>
</dbReference>
<dbReference type="InterPro" id="IPR036068">
    <property type="entry name" value="Nicotinate_pribotase-like_C"/>
</dbReference>
<name>A0A0F9A3M2_9ZZZZ</name>
<dbReference type="NCBIfam" id="TIGR00078">
    <property type="entry name" value="nadC"/>
    <property type="match status" value="1"/>
</dbReference>
<comment type="function">
    <text evidence="1">Involved in the catabolism of quinolinic acid (QA).</text>
</comment>
<dbReference type="SUPFAM" id="SSF51690">
    <property type="entry name" value="Nicotinate/Quinolinate PRTase C-terminal domain-like"/>
    <property type="match status" value="1"/>
</dbReference>
<dbReference type="InterPro" id="IPR004393">
    <property type="entry name" value="NadC"/>
</dbReference>
<dbReference type="SUPFAM" id="SSF54675">
    <property type="entry name" value="Nicotinate/Quinolinate PRTase N-terminal domain-like"/>
    <property type="match status" value="1"/>
</dbReference>
<dbReference type="InterPro" id="IPR022412">
    <property type="entry name" value="Quinolinate_PRibosylTrfase_N"/>
</dbReference>
<evidence type="ECO:0000256" key="3">
    <source>
        <dbReference type="ARBA" id="ARBA00009400"/>
    </source>
</evidence>
<evidence type="ECO:0000256" key="11">
    <source>
        <dbReference type="ARBA" id="ARBA00069173"/>
    </source>
</evidence>
<evidence type="ECO:0000313" key="14">
    <source>
        <dbReference type="EMBL" id="KKL04060.1"/>
    </source>
</evidence>
<organism evidence="14">
    <name type="scientific">marine sediment metagenome</name>
    <dbReference type="NCBI Taxonomy" id="412755"/>
    <lineage>
        <taxon>unclassified sequences</taxon>
        <taxon>metagenomes</taxon>
        <taxon>ecological metagenomes</taxon>
    </lineage>
</organism>
<feature type="domain" description="Quinolinate phosphoribosyl transferase C-terminal" evidence="12">
    <location>
        <begin position="126"/>
        <end position="291"/>
    </location>
</feature>
<dbReference type="Gene3D" id="3.20.20.70">
    <property type="entry name" value="Aldolase class I"/>
    <property type="match status" value="1"/>
</dbReference>
<comment type="catalytic activity">
    <reaction evidence="10">
        <text>nicotinate beta-D-ribonucleotide + CO2 + diphosphate = quinolinate + 5-phospho-alpha-D-ribose 1-diphosphate + 2 H(+)</text>
        <dbReference type="Rhea" id="RHEA:12733"/>
        <dbReference type="ChEBI" id="CHEBI:15378"/>
        <dbReference type="ChEBI" id="CHEBI:16526"/>
        <dbReference type="ChEBI" id="CHEBI:29959"/>
        <dbReference type="ChEBI" id="CHEBI:33019"/>
        <dbReference type="ChEBI" id="CHEBI:57502"/>
        <dbReference type="ChEBI" id="CHEBI:58017"/>
        <dbReference type="EC" id="2.4.2.19"/>
    </reaction>
</comment>
<dbReference type="PANTHER" id="PTHR32179:SF3">
    <property type="entry name" value="NICOTINATE-NUCLEOTIDE PYROPHOSPHORYLASE [CARBOXYLATING]"/>
    <property type="match status" value="1"/>
</dbReference>
<dbReference type="InterPro" id="IPR013785">
    <property type="entry name" value="Aldolase_TIM"/>
</dbReference>
<dbReference type="Pfam" id="PF01729">
    <property type="entry name" value="QRPTase_C"/>
    <property type="match status" value="1"/>
</dbReference>
<sequence length="296" mass="32393">MTDLSPADLVIRAALSEDLCVNFGKGLDAFLRGETPDFIDVTTDAVFSAEEKEAHLMAKSSGIISGAVVFKKVYGLIDPGLAVTFYKKDGEGFKKQEKIASLKGRMRSILTGERTALNFLGHLSGIATETGRLTGLLSGTGIRILDTRKTLPGLRELEKTAVVHGGGVNHRMGLYDMVLIKDNHIDGAGSIAGAVNRVRTRHSDKYKIEVECRSLEEVREALSLGVDRIMLDNMTRSTVKKAVKIVNRKTEIEVSGNMNRRRIKKLRKVHVDYISAGCITYAAGNSDFSMKIKPDP</sequence>
<evidence type="ECO:0000256" key="10">
    <source>
        <dbReference type="ARBA" id="ARBA00047445"/>
    </source>
</evidence>
<dbReference type="CDD" id="cd01572">
    <property type="entry name" value="QPRTase"/>
    <property type="match status" value="1"/>
</dbReference>
<keyword evidence="7" id="KW-0328">Glycosyltransferase</keyword>
<keyword evidence="6" id="KW-0662">Pyridine nucleotide biosynthesis</keyword>
<comment type="similarity">
    <text evidence="3">Belongs to the NadC/ModD family.</text>
</comment>